<feature type="region of interest" description="Disordered" evidence="2">
    <location>
        <begin position="143"/>
        <end position="169"/>
    </location>
</feature>
<feature type="coiled-coil region" evidence="1">
    <location>
        <begin position="465"/>
        <end position="492"/>
    </location>
</feature>
<evidence type="ECO:0000256" key="2">
    <source>
        <dbReference type="SAM" id="MobiDB-lite"/>
    </source>
</evidence>
<keyword evidence="1" id="KW-0175">Coiled coil</keyword>
<name>A0A7J7NTE5_9MAGN</name>
<dbReference type="EMBL" id="JACGCM010000597">
    <property type="protein sequence ID" value="KAF6170254.1"/>
    <property type="molecule type" value="Genomic_DNA"/>
</dbReference>
<feature type="compositionally biased region" description="Polar residues" evidence="2">
    <location>
        <begin position="146"/>
        <end position="156"/>
    </location>
</feature>
<evidence type="ECO:0000313" key="4">
    <source>
        <dbReference type="Proteomes" id="UP000541444"/>
    </source>
</evidence>
<feature type="coiled-coil region" evidence="1">
    <location>
        <begin position="217"/>
        <end position="270"/>
    </location>
</feature>
<gene>
    <name evidence="3" type="ORF">GIB67_035359</name>
</gene>
<feature type="compositionally biased region" description="Polar residues" evidence="2">
    <location>
        <begin position="117"/>
        <end position="128"/>
    </location>
</feature>
<dbReference type="AlphaFoldDB" id="A0A7J7NTE5"/>
<keyword evidence="4" id="KW-1185">Reference proteome</keyword>
<reference evidence="3 4" key="1">
    <citation type="journal article" date="2020" name="IScience">
        <title>Genome Sequencing of the Endangered Kingdonia uniflora (Circaeasteraceae, Ranunculales) Reveals Potential Mechanisms of Evolutionary Specialization.</title>
        <authorList>
            <person name="Sun Y."/>
            <person name="Deng T."/>
            <person name="Zhang A."/>
            <person name="Moore M.J."/>
            <person name="Landis J.B."/>
            <person name="Lin N."/>
            <person name="Zhang H."/>
            <person name="Zhang X."/>
            <person name="Huang J."/>
            <person name="Zhang X."/>
            <person name="Sun H."/>
            <person name="Wang H."/>
        </authorList>
    </citation>
    <scope>NUCLEOTIDE SEQUENCE [LARGE SCALE GENOMIC DNA]</scope>
    <source>
        <strain evidence="3">TB1705</strain>
        <tissue evidence="3">Leaf</tissue>
    </source>
</reference>
<dbReference type="Proteomes" id="UP000541444">
    <property type="component" value="Unassembled WGS sequence"/>
</dbReference>
<protein>
    <submittedName>
        <fullName evidence="3">Uncharacterized protein</fullName>
    </submittedName>
</protein>
<evidence type="ECO:0000256" key="1">
    <source>
        <dbReference type="SAM" id="Coils"/>
    </source>
</evidence>
<accession>A0A7J7NTE5</accession>
<feature type="region of interest" description="Disordered" evidence="2">
    <location>
        <begin position="78"/>
        <end position="128"/>
    </location>
</feature>
<feature type="compositionally biased region" description="Basic and acidic residues" evidence="2">
    <location>
        <begin position="101"/>
        <end position="113"/>
    </location>
</feature>
<organism evidence="3 4">
    <name type="scientific">Kingdonia uniflora</name>
    <dbReference type="NCBI Taxonomy" id="39325"/>
    <lineage>
        <taxon>Eukaryota</taxon>
        <taxon>Viridiplantae</taxon>
        <taxon>Streptophyta</taxon>
        <taxon>Embryophyta</taxon>
        <taxon>Tracheophyta</taxon>
        <taxon>Spermatophyta</taxon>
        <taxon>Magnoliopsida</taxon>
        <taxon>Ranunculales</taxon>
        <taxon>Circaeasteraceae</taxon>
        <taxon>Kingdonia</taxon>
    </lineage>
</organism>
<evidence type="ECO:0000313" key="3">
    <source>
        <dbReference type="EMBL" id="KAF6170254.1"/>
    </source>
</evidence>
<sequence>MSQLAKGDGGLKQFWGFPGQLVSYPPGSNAFREFSKAKGAIGGIKYTVESKVSLLDEVAEEETELELALGELGLSRTKRVKSRSKKVTKAQSARSMTGVDEGTRQKSGDEVRAKTPGSGSSAQPNLTTSKITHKFPKREIKKALSASGTTVSSEVTQGKRRRVESLGGSVEKVTEGRSISVDDLKEVEERARLSILKGKEDTSQMVARLVKGIWLGIEEQESELKKVKSELEKNLVRAKTNALKEVKQLMAAYAMAIIQLQEEVDAVKAETCAEEEEEEAEVLGVVDGLDGVSFHTVLDNQGDDVELPKDGSKKVVREMSVRINDLKSGLTREKETSKDLLSTQVELQVELDASRVREDHAFMCNREFAEQFDKMNEANENREDQYVKAHFRLEKLNQVDADLTRQVEEKDYVIKKGSEDLSEAIEFAKNLQRQVDALAIKERMRQKFIGKDDELRVARENLSVCDDLNERVARLITERDQAIARAKKVEAREHSGGSRNVGHVQKGNANLREYQHNLDATLIREKFLEGEIKAKEFLLKGKEELLKHFPVREELNAELGVLHARVAELLAMNLVKSAKYIDKLKEDVIYHDRVDADIIAWKDTCASSKVRHERLKARFVKVVVSDVARPYLLKVIVANFVEKLKGLSQNEISCSKLCQIRDAPVELR</sequence>
<feature type="compositionally biased region" description="Basic residues" evidence="2">
    <location>
        <begin position="78"/>
        <end position="88"/>
    </location>
</feature>
<comment type="caution">
    <text evidence="3">The sequence shown here is derived from an EMBL/GenBank/DDBJ whole genome shotgun (WGS) entry which is preliminary data.</text>
</comment>
<proteinExistence type="predicted"/>